<dbReference type="Proteomes" id="UP000247409">
    <property type="component" value="Unassembled WGS sequence"/>
</dbReference>
<proteinExistence type="predicted"/>
<dbReference type="OrthoDB" id="3645at2759"/>
<feature type="region of interest" description="Disordered" evidence="1">
    <location>
        <begin position="593"/>
        <end position="625"/>
    </location>
</feature>
<comment type="caution">
    <text evidence="2">The sequence shown here is derived from an EMBL/GenBank/DDBJ whole genome shotgun (WGS) entry which is preliminary data.</text>
</comment>
<gene>
    <name evidence="2" type="ORF">BWQ96_06687</name>
</gene>
<protein>
    <submittedName>
        <fullName evidence="2">Uncharacterized protein</fullName>
    </submittedName>
</protein>
<reference evidence="2 3" key="1">
    <citation type="journal article" date="2018" name="Mol. Biol. Evol.">
        <title>Analysis of the draft genome of the red seaweed Gracilariopsis chorda provides insights into genome size evolution in Rhodophyta.</title>
        <authorList>
            <person name="Lee J."/>
            <person name="Yang E.C."/>
            <person name="Graf L."/>
            <person name="Yang J.H."/>
            <person name="Qiu H."/>
            <person name="Zel Zion U."/>
            <person name="Chan C.X."/>
            <person name="Stephens T.G."/>
            <person name="Weber A.P.M."/>
            <person name="Boo G.H."/>
            <person name="Boo S.M."/>
            <person name="Kim K.M."/>
            <person name="Shin Y."/>
            <person name="Jung M."/>
            <person name="Lee S.J."/>
            <person name="Yim H.S."/>
            <person name="Lee J.H."/>
            <person name="Bhattacharya D."/>
            <person name="Yoon H.S."/>
        </authorList>
    </citation>
    <scope>NUCLEOTIDE SEQUENCE [LARGE SCALE GENOMIC DNA]</scope>
    <source>
        <strain evidence="2 3">SKKU-2015</strain>
        <tissue evidence="2">Whole body</tissue>
    </source>
</reference>
<organism evidence="2 3">
    <name type="scientific">Gracilariopsis chorda</name>
    <dbReference type="NCBI Taxonomy" id="448386"/>
    <lineage>
        <taxon>Eukaryota</taxon>
        <taxon>Rhodophyta</taxon>
        <taxon>Florideophyceae</taxon>
        <taxon>Rhodymeniophycidae</taxon>
        <taxon>Gracilariales</taxon>
        <taxon>Gracilariaceae</taxon>
        <taxon>Gracilariopsis</taxon>
    </lineage>
</organism>
<dbReference type="AlphaFoldDB" id="A0A2V3INC3"/>
<sequence length="860" mass="96239">MSSSPLPNLGTDLRLWSYEEAESVDDSEAPCSSVIRLPPTTFPERSRGTAQDTTPPPLPPKPAFARVQSDIPPPLPPKPDFARIGLIPQSAPPPLPPKPDFAKVERPADALGKRRSYPFSSANTSEQQKPNDSNVLSSILPPPPSRPLPPVPRSDRKPSYGEESSWVPSFPDERSPLDPPQPPEPTILSDGDVRRSSIGMEATEQNLAYLSDQLPKLKPMLPQPPYPVQCHRVASMFQTLNVSDENENVNEEALFTLSTESAEDALYGAFAVSRRRMKQDLHLGFIRKAPVPWHPYERFEPTGQAWKVLHEYLTNNSLKTYGRNSALLLLAGYVVGACLDGMETGINLLTEIVRRMRGAERSERDGSVFTLLVNIGAHASFVKGACSSRVEEVARKVFSDVVEDMHGRQDDDVMWERALRCYLFLLKSSDKYPSINISSQCLAALALHMGDLTHTDVDRVLICEGLFPRLHHTWDEFLTSAQLNMDCFDEIGGLKTVLTLFADTTSPSARNRLFNLIYDFAVLKCLEGLTEDVVLRLRDNIDTFRALLDGHEMENVLTNVFKVGTWENFVVDVLRLLLFSPLTVEYLGARAENSSDEDQPVGKKAFQEKTGSSSMSDSRLGSQVGRPYRTPASRYISSTRALVKYLDKPFCLRVLREIESMATHHSRFLFQRETMHHAREWKILCATHSDILNFVFASRAEARSALSDALNKIYTSVVEITSGRSSMKGLLHMCEIVIEFFAVTVPFVSRSRFRSNQFDSIPRMFLKGSVSVPRQLLQEADPSMFSLLLLATRTKATSKRLSDSRQCLVEFLGISRDGEQILKPFTEDNDPIIAYRASEVVNKHGEPHLDSSVVLEQGKS</sequence>
<feature type="compositionally biased region" description="Basic and acidic residues" evidence="1">
    <location>
        <begin position="100"/>
        <end position="112"/>
    </location>
</feature>
<feature type="region of interest" description="Disordered" evidence="1">
    <location>
        <begin position="20"/>
        <end position="192"/>
    </location>
</feature>
<feature type="compositionally biased region" description="Low complexity" evidence="1">
    <location>
        <begin position="612"/>
        <end position="622"/>
    </location>
</feature>
<accession>A0A2V3INC3</accession>
<evidence type="ECO:0000313" key="2">
    <source>
        <dbReference type="EMBL" id="PXF43575.1"/>
    </source>
</evidence>
<evidence type="ECO:0000313" key="3">
    <source>
        <dbReference type="Proteomes" id="UP000247409"/>
    </source>
</evidence>
<keyword evidence="3" id="KW-1185">Reference proteome</keyword>
<feature type="compositionally biased region" description="Pro residues" evidence="1">
    <location>
        <begin position="90"/>
        <end position="99"/>
    </location>
</feature>
<name>A0A2V3INC3_9FLOR</name>
<feature type="compositionally biased region" description="Polar residues" evidence="1">
    <location>
        <begin position="118"/>
        <end position="134"/>
    </location>
</feature>
<evidence type="ECO:0000256" key="1">
    <source>
        <dbReference type="SAM" id="MobiDB-lite"/>
    </source>
</evidence>
<feature type="compositionally biased region" description="Pro residues" evidence="1">
    <location>
        <begin position="140"/>
        <end position="152"/>
    </location>
</feature>
<dbReference type="EMBL" id="NBIV01000119">
    <property type="protein sequence ID" value="PXF43575.1"/>
    <property type="molecule type" value="Genomic_DNA"/>
</dbReference>